<evidence type="ECO:0000256" key="1">
    <source>
        <dbReference type="ARBA" id="ARBA00007116"/>
    </source>
</evidence>
<organism evidence="4">
    <name type="scientific">Nitzschia sp. NIES-3576</name>
    <dbReference type="NCBI Taxonomy" id="2083273"/>
    <lineage>
        <taxon>Eukaryota</taxon>
        <taxon>Sar</taxon>
        <taxon>Stramenopiles</taxon>
        <taxon>Ochrophyta</taxon>
        <taxon>Bacillariophyta</taxon>
        <taxon>Bacillariophyceae</taxon>
        <taxon>Bacillariophycidae</taxon>
        <taxon>Bacillariales</taxon>
        <taxon>Bacillariaceae</taxon>
        <taxon>Nitzschia</taxon>
    </lineage>
</organism>
<geneLocation type="plastid" evidence="4"/>
<reference evidence="4" key="1">
    <citation type="submission" date="2018-02" db="EMBL/GenBank/DDBJ databases">
        <title>Evolution and diversity of non-photosynthetic diatom plastid genomes.</title>
        <authorList>
            <person name="Kamikawa R."/>
            <person name="Ishii K."/>
        </authorList>
    </citation>
    <scope>NUCLEOTIDE SEQUENCE</scope>
    <source>
        <strain evidence="4">NIES 3576</strain>
    </source>
</reference>
<evidence type="ECO:0000256" key="2">
    <source>
        <dbReference type="ARBA" id="ARBA00022980"/>
    </source>
</evidence>
<dbReference type="CDD" id="cd00432">
    <property type="entry name" value="Ribosomal_L18_L5e"/>
    <property type="match status" value="1"/>
</dbReference>
<keyword evidence="3" id="KW-0687">Ribonucleoprotein</keyword>
<gene>
    <name evidence="4" type="primary">rpl18</name>
</gene>
<proteinExistence type="inferred from homology"/>
<accession>A0A2Z5ZBA5</accession>
<dbReference type="InterPro" id="IPR057268">
    <property type="entry name" value="Ribosomal_L18"/>
</dbReference>
<name>A0A2Z5ZBA5_9STRA</name>
<dbReference type="GO" id="GO:1990904">
    <property type="term" value="C:ribonucleoprotein complex"/>
    <property type="evidence" value="ECO:0007669"/>
    <property type="project" value="UniProtKB-KW"/>
</dbReference>
<dbReference type="GO" id="GO:0003735">
    <property type="term" value="F:structural constituent of ribosome"/>
    <property type="evidence" value="ECO:0007669"/>
    <property type="project" value="InterPro"/>
</dbReference>
<dbReference type="PANTHER" id="PTHR12899:SF3">
    <property type="entry name" value="LARGE RIBOSOMAL SUBUNIT PROTEIN UL18M"/>
    <property type="match status" value="1"/>
</dbReference>
<dbReference type="GO" id="GO:0005737">
    <property type="term" value="C:cytoplasm"/>
    <property type="evidence" value="ECO:0007669"/>
    <property type="project" value="UniProtKB-ARBA"/>
</dbReference>
<dbReference type="GO" id="GO:0006412">
    <property type="term" value="P:translation"/>
    <property type="evidence" value="ECO:0007669"/>
    <property type="project" value="InterPro"/>
</dbReference>
<dbReference type="Pfam" id="PF00861">
    <property type="entry name" value="Ribosomal_L18p"/>
    <property type="match status" value="1"/>
</dbReference>
<dbReference type="AlphaFoldDB" id="A0A2Z5ZBA5"/>
<dbReference type="PANTHER" id="PTHR12899">
    <property type="entry name" value="39S RIBOSOMAL PROTEIN L18, MITOCHONDRIAL"/>
    <property type="match status" value="1"/>
</dbReference>
<evidence type="ECO:0000313" key="4">
    <source>
        <dbReference type="EMBL" id="BBC77676.1"/>
    </source>
</evidence>
<dbReference type="GO" id="GO:0005840">
    <property type="term" value="C:ribosome"/>
    <property type="evidence" value="ECO:0007669"/>
    <property type="project" value="UniProtKB-KW"/>
</dbReference>
<protein>
    <submittedName>
        <fullName evidence="4">Ribosomal protein L18</fullName>
    </submittedName>
</protein>
<comment type="similarity">
    <text evidence="1">Belongs to the universal ribosomal protein uL18 family.</text>
</comment>
<keyword evidence="2 4" id="KW-0689">Ribosomal protein</keyword>
<dbReference type="SUPFAM" id="SSF53137">
    <property type="entry name" value="Translational machinery components"/>
    <property type="match status" value="1"/>
</dbReference>
<dbReference type="EMBL" id="AP018508">
    <property type="protein sequence ID" value="BBC77676.1"/>
    <property type="molecule type" value="Genomic_DNA"/>
</dbReference>
<keyword evidence="4" id="KW-0934">Plastid</keyword>
<dbReference type="GO" id="GO:0008097">
    <property type="term" value="F:5S rRNA binding"/>
    <property type="evidence" value="ECO:0007669"/>
    <property type="project" value="TreeGrafter"/>
</dbReference>
<dbReference type="InterPro" id="IPR005484">
    <property type="entry name" value="Ribosomal_uL18_bac/plant/anim"/>
</dbReference>
<sequence length="106" mass="12794">MKKIYSKKLKPKEIRLYIYRSNNNIYIQIIDDNTSKVLKTYSTLNIPITFYKFYSIYNFSRLLGKKLAKYCLKKNIHKIIFDRNSYSYHGNIKILANEIRLRGLIF</sequence>
<evidence type="ECO:0000256" key="3">
    <source>
        <dbReference type="ARBA" id="ARBA00023274"/>
    </source>
</evidence>
<dbReference type="Gene3D" id="3.30.420.100">
    <property type="match status" value="1"/>
</dbReference>